<evidence type="ECO:0000313" key="2">
    <source>
        <dbReference type="Proteomes" id="UP000249177"/>
    </source>
</evidence>
<sequence length="164" mass="19524">MSRANSKTKEREFHEWNRGLIANIGTTSTIPYDILFHHIEKKNMYEIINLFFDNNTKIIDQLDQCILEQFWWLDTEIISARYSKIKHPNYYSGEYIFDRNNGERTVLEVRQPDIDGKHWKAEHIHIKRGQIDPQNIYGIIKPTFNEHIELASGKINGLFIMKIF</sequence>
<dbReference type="AlphaFoldDB" id="A0A2W7TRB6"/>
<dbReference type="Proteomes" id="UP000249177">
    <property type="component" value="Unassembled WGS sequence"/>
</dbReference>
<accession>A0A2W7TRB6</accession>
<name>A0A2W7TRB6_9FLAO</name>
<comment type="caution">
    <text evidence="1">The sequence shown here is derived from an EMBL/GenBank/DDBJ whole genome shotgun (WGS) entry which is preliminary data.</text>
</comment>
<keyword evidence="2" id="KW-1185">Reference proteome</keyword>
<dbReference type="RefSeq" id="WP_111411635.1">
    <property type="nucleotide sequence ID" value="NZ_QKXH01000019.1"/>
</dbReference>
<proteinExistence type="predicted"/>
<protein>
    <submittedName>
        <fullName evidence="1">Uncharacterized protein</fullName>
    </submittedName>
</protein>
<reference evidence="1 2" key="1">
    <citation type="submission" date="2018-06" db="EMBL/GenBank/DDBJ databases">
        <title>Flavobacterium sp IMCC34762, genome.</title>
        <authorList>
            <person name="Joung Y."/>
            <person name="Cho J."/>
            <person name="Song J."/>
        </authorList>
    </citation>
    <scope>NUCLEOTIDE SEQUENCE [LARGE SCALE GENOMIC DNA]</scope>
    <source>
        <strain evidence="1 2">IMCC34762</strain>
    </source>
</reference>
<organism evidence="1 2">
    <name type="scientific">Flavobacterium aquariorum</name>
    <dbReference type="NCBI Taxonomy" id="2217670"/>
    <lineage>
        <taxon>Bacteria</taxon>
        <taxon>Pseudomonadati</taxon>
        <taxon>Bacteroidota</taxon>
        <taxon>Flavobacteriia</taxon>
        <taxon>Flavobacteriales</taxon>
        <taxon>Flavobacteriaceae</taxon>
        <taxon>Flavobacterium</taxon>
    </lineage>
</organism>
<dbReference type="EMBL" id="QKXH01000019">
    <property type="protein sequence ID" value="PZX91836.1"/>
    <property type="molecule type" value="Genomic_DNA"/>
</dbReference>
<evidence type="ECO:0000313" key="1">
    <source>
        <dbReference type="EMBL" id="PZX91836.1"/>
    </source>
</evidence>
<gene>
    <name evidence="1" type="ORF">DOS84_18775</name>
</gene>